<dbReference type="GO" id="GO:0018456">
    <property type="term" value="F:aryl-alcohol dehydrogenase (NAD+) activity"/>
    <property type="evidence" value="ECO:0007669"/>
    <property type="project" value="UniProtKB-EC"/>
</dbReference>
<dbReference type="AlphaFoldDB" id="A0AAW7K7D2"/>
<evidence type="ECO:0000256" key="3">
    <source>
        <dbReference type="ARBA" id="ARBA00022833"/>
    </source>
</evidence>
<evidence type="ECO:0000256" key="5">
    <source>
        <dbReference type="ARBA" id="ARBA00023027"/>
    </source>
</evidence>
<evidence type="ECO:0000313" key="12">
    <source>
        <dbReference type="Proteomes" id="UP001167864"/>
    </source>
</evidence>
<dbReference type="InterPro" id="IPR002328">
    <property type="entry name" value="ADH_Zn_CS"/>
</dbReference>
<keyword evidence="4 9" id="KW-0560">Oxidoreductase</keyword>
<dbReference type="SUPFAM" id="SSF50129">
    <property type="entry name" value="GroES-like"/>
    <property type="match status" value="1"/>
</dbReference>
<dbReference type="Pfam" id="PF00107">
    <property type="entry name" value="ADH_zinc_N"/>
    <property type="match status" value="1"/>
</dbReference>
<evidence type="ECO:0000259" key="8">
    <source>
        <dbReference type="SMART" id="SM00829"/>
    </source>
</evidence>
<keyword evidence="11" id="KW-1185">Reference proteome</keyword>
<evidence type="ECO:0000256" key="1">
    <source>
        <dbReference type="ARBA" id="ARBA00001947"/>
    </source>
</evidence>
<keyword evidence="7" id="KW-0812">Transmembrane</keyword>
<dbReference type="SMART" id="SM00829">
    <property type="entry name" value="PKS_ER"/>
    <property type="match status" value="1"/>
</dbReference>
<dbReference type="EMBL" id="CPYD01000012">
    <property type="protein sequence ID" value="CNE95257.1"/>
    <property type="molecule type" value="Genomic_DNA"/>
</dbReference>
<dbReference type="GO" id="GO:0051903">
    <property type="term" value="F:S-(hydroxymethyl)glutathione dehydrogenase [NAD(P)+] activity"/>
    <property type="evidence" value="ECO:0007669"/>
    <property type="project" value="TreeGrafter"/>
</dbReference>
<proteinExistence type="inferred from homology"/>
<dbReference type="FunFam" id="3.40.50.720:FF:000003">
    <property type="entry name" value="S-(hydroxymethyl)glutathione dehydrogenase"/>
    <property type="match status" value="1"/>
</dbReference>
<dbReference type="InterPro" id="IPR013149">
    <property type="entry name" value="ADH-like_C"/>
</dbReference>
<comment type="similarity">
    <text evidence="6">Belongs to the zinc-containing alcohol dehydrogenase family.</text>
</comment>
<feature type="transmembrane region" description="Helical" evidence="7">
    <location>
        <begin position="191"/>
        <end position="218"/>
    </location>
</feature>
<dbReference type="Proteomes" id="UP000040578">
    <property type="component" value="Unassembled WGS sequence"/>
</dbReference>
<dbReference type="PANTHER" id="PTHR43880:SF12">
    <property type="entry name" value="ALCOHOL DEHYDROGENASE CLASS-3"/>
    <property type="match status" value="1"/>
</dbReference>
<dbReference type="GO" id="GO:0046294">
    <property type="term" value="P:formaldehyde catabolic process"/>
    <property type="evidence" value="ECO:0007669"/>
    <property type="project" value="TreeGrafter"/>
</dbReference>
<comment type="cofactor">
    <cofactor evidence="1 6">
        <name>Zn(2+)</name>
        <dbReference type="ChEBI" id="CHEBI:29105"/>
    </cofactor>
</comment>
<evidence type="ECO:0000256" key="4">
    <source>
        <dbReference type="ARBA" id="ARBA00023002"/>
    </source>
</evidence>
<dbReference type="InterPro" id="IPR013154">
    <property type="entry name" value="ADH-like_N"/>
</dbReference>
<dbReference type="InterPro" id="IPR020843">
    <property type="entry name" value="ER"/>
</dbReference>
<dbReference type="Gene3D" id="3.90.180.10">
    <property type="entry name" value="Medium-chain alcohol dehydrogenases, catalytic domain"/>
    <property type="match status" value="1"/>
</dbReference>
<dbReference type="Gene3D" id="3.40.50.720">
    <property type="entry name" value="NAD(P)-binding Rossmann-like Domain"/>
    <property type="match status" value="1"/>
</dbReference>
<dbReference type="EC" id="1.1.1.90" evidence="9"/>
<reference evidence="10" key="2">
    <citation type="submission" date="2023-06" db="EMBL/GenBank/DDBJ databases">
        <authorList>
            <person name="Polev D.E."/>
            <person name="Saitova A.T."/>
            <person name="Bogumilchik E.A."/>
            <person name="Kokorina G.I."/>
            <person name="Voskresenskaia E.A."/>
        </authorList>
    </citation>
    <scope>NUCLEOTIDE SEQUENCE</scope>
    <source>
        <strain evidence="10">2145 StPb PI</strain>
    </source>
</reference>
<dbReference type="PANTHER" id="PTHR43880">
    <property type="entry name" value="ALCOHOL DEHYDROGENASE"/>
    <property type="match status" value="1"/>
</dbReference>
<dbReference type="RefSeq" id="WP_049600410.1">
    <property type="nucleotide sequence ID" value="NZ_CPYD01000012.1"/>
</dbReference>
<keyword evidence="3 6" id="KW-0862">Zinc</keyword>
<name>A0AAW7K7D2_9GAMM</name>
<dbReference type="PROSITE" id="PS00059">
    <property type="entry name" value="ADH_ZINC"/>
    <property type="match status" value="1"/>
</dbReference>
<dbReference type="Pfam" id="PF08240">
    <property type="entry name" value="ADH_N"/>
    <property type="match status" value="1"/>
</dbReference>
<evidence type="ECO:0000256" key="7">
    <source>
        <dbReference type="SAM" id="Phobius"/>
    </source>
</evidence>
<evidence type="ECO:0000313" key="9">
    <source>
        <dbReference type="EMBL" id="CNE95257.1"/>
    </source>
</evidence>
<dbReference type="GO" id="GO:0005829">
    <property type="term" value="C:cytosol"/>
    <property type="evidence" value="ECO:0007669"/>
    <property type="project" value="TreeGrafter"/>
</dbReference>
<sequence length="376" mass="39944">MNIYAAVSVENNPLLQIRQLRLEEPRDNEVLVKIIATGLCHTDIASHQQLINVPLPAVLGHEGAGIVERVGSGVQHIQPGDHVVLSLASCGECEKCHIGLPTYCREHWPLNWHARRSDESVSLQDPTSGEAIHSHFFGQSSFANYATVNVRSVVPVDKTIPLEYLGPLACGMMTGAGAVLNSLKPEAGSSIAIFGMGAVGLAAVMAAVLAGCTTIIAVDIKAHRLTLAKSLGATHSIDSSEDRSRNSLPTLLQELTDGRGVDYVVEAAGSPAVMESAIAALAENGQCVLTGVVAQNATLPLNIMHLLRGRLVRGSIMGDAAPMSFIPRLACLFQQGRFPVDKLVRFYGLDQINQAMADSQSGSTIKAVIKMQHLAV</sequence>
<dbReference type="InterPro" id="IPR036291">
    <property type="entry name" value="NAD(P)-bd_dom_sf"/>
</dbReference>
<organism evidence="10 12">
    <name type="scientific">Yersinia nurmii</name>
    <dbReference type="NCBI Taxonomy" id="685706"/>
    <lineage>
        <taxon>Bacteria</taxon>
        <taxon>Pseudomonadati</taxon>
        <taxon>Pseudomonadota</taxon>
        <taxon>Gammaproteobacteria</taxon>
        <taxon>Enterobacterales</taxon>
        <taxon>Yersiniaceae</taxon>
        <taxon>Yersinia</taxon>
    </lineage>
</organism>
<evidence type="ECO:0000256" key="6">
    <source>
        <dbReference type="RuleBase" id="RU361277"/>
    </source>
</evidence>
<dbReference type="Proteomes" id="UP001167864">
    <property type="component" value="Unassembled WGS sequence"/>
</dbReference>
<feature type="domain" description="Enoyl reductase (ER)" evidence="8">
    <location>
        <begin position="10"/>
        <end position="369"/>
    </location>
</feature>
<evidence type="ECO:0000313" key="10">
    <source>
        <dbReference type="EMBL" id="MDN0088724.1"/>
    </source>
</evidence>
<keyword evidence="5" id="KW-0520">NAD</keyword>
<gene>
    <name evidence="9" type="primary">xylB</name>
    <name evidence="9" type="ORF">ERS137967_02945</name>
    <name evidence="10" type="ORF">QVN42_15315</name>
</gene>
<dbReference type="CDD" id="cd08278">
    <property type="entry name" value="benzyl_alcohol_DH"/>
    <property type="match status" value="1"/>
</dbReference>
<dbReference type="InterPro" id="IPR011032">
    <property type="entry name" value="GroES-like_sf"/>
</dbReference>
<keyword evidence="7" id="KW-0472">Membrane</keyword>
<comment type="caution">
    <text evidence="10">The sequence shown here is derived from an EMBL/GenBank/DDBJ whole genome shotgun (WGS) entry which is preliminary data.</text>
</comment>
<dbReference type="SUPFAM" id="SSF51735">
    <property type="entry name" value="NAD(P)-binding Rossmann-fold domains"/>
    <property type="match status" value="1"/>
</dbReference>
<reference evidence="9 11" key="1">
    <citation type="submission" date="2015-03" db="EMBL/GenBank/DDBJ databases">
        <authorList>
            <consortium name="Pathogen Informatics"/>
            <person name="Murphy D."/>
        </authorList>
    </citation>
    <scope>NUCLEOTIDE SEQUENCE [LARGE SCALE GENOMIC DNA]</scope>
    <source>
        <strain evidence="11">type strain: CIP110231</strain>
        <strain evidence="9">Type strain: CIP110231</strain>
    </source>
</reference>
<keyword evidence="2 6" id="KW-0479">Metal-binding</keyword>
<protein>
    <submittedName>
        <fullName evidence="9 10">Alcohol dehydrogenase</fullName>
        <ecNumber evidence="9">1.1.1.90</ecNumber>
    </submittedName>
</protein>
<dbReference type="GO" id="GO:0008270">
    <property type="term" value="F:zinc ion binding"/>
    <property type="evidence" value="ECO:0007669"/>
    <property type="project" value="InterPro"/>
</dbReference>
<evidence type="ECO:0000256" key="2">
    <source>
        <dbReference type="ARBA" id="ARBA00022723"/>
    </source>
</evidence>
<dbReference type="EMBL" id="JAUEHU010000016">
    <property type="protein sequence ID" value="MDN0088724.1"/>
    <property type="molecule type" value="Genomic_DNA"/>
</dbReference>
<keyword evidence="7" id="KW-1133">Transmembrane helix</keyword>
<evidence type="ECO:0000313" key="11">
    <source>
        <dbReference type="Proteomes" id="UP000040578"/>
    </source>
</evidence>
<accession>A0AAW7K7D2</accession>